<evidence type="ECO:0000313" key="2">
    <source>
        <dbReference type="EMBL" id="UQC74392.1"/>
    </source>
</evidence>
<proteinExistence type="predicted"/>
<dbReference type="Proteomes" id="UP000830671">
    <property type="component" value="Chromosome 1"/>
</dbReference>
<feature type="transmembrane region" description="Helical" evidence="1">
    <location>
        <begin position="76"/>
        <end position="99"/>
    </location>
</feature>
<name>A0A9Q8W9B7_9PEZI</name>
<feature type="transmembrane region" description="Helical" evidence="1">
    <location>
        <begin position="37"/>
        <end position="64"/>
    </location>
</feature>
<evidence type="ECO:0000256" key="1">
    <source>
        <dbReference type="SAM" id="Phobius"/>
    </source>
</evidence>
<dbReference type="AlphaFoldDB" id="A0A9Q8W9B7"/>
<dbReference type="RefSeq" id="XP_049136042.1">
    <property type="nucleotide sequence ID" value="XM_049280085.1"/>
</dbReference>
<keyword evidence="3" id="KW-1185">Reference proteome</keyword>
<dbReference type="KEGG" id="clup:CLUP02_01042"/>
<keyword evidence="1" id="KW-0472">Membrane</keyword>
<evidence type="ECO:0000313" key="3">
    <source>
        <dbReference type="Proteomes" id="UP000830671"/>
    </source>
</evidence>
<sequence>MRMPGDSQSVSFACISIRDVDVCFPCMYPFPLEVFDGVLVVFVILGHTWLWSTFQTSVGAGTVVAVRRVCNDGVRLVSLPLLADSLMLVCVPCHALVIMEE</sequence>
<protein>
    <recommendedName>
        <fullName evidence="4">Transmembrane protein</fullName>
    </recommendedName>
</protein>
<organism evidence="2 3">
    <name type="scientific">Colletotrichum lupini</name>
    <dbReference type="NCBI Taxonomy" id="145971"/>
    <lineage>
        <taxon>Eukaryota</taxon>
        <taxon>Fungi</taxon>
        <taxon>Dikarya</taxon>
        <taxon>Ascomycota</taxon>
        <taxon>Pezizomycotina</taxon>
        <taxon>Sordariomycetes</taxon>
        <taxon>Hypocreomycetidae</taxon>
        <taxon>Glomerellales</taxon>
        <taxon>Glomerellaceae</taxon>
        <taxon>Colletotrichum</taxon>
        <taxon>Colletotrichum acutatum species complex</taxon>
    </lineage>
</organism>
<dbReference type="EMBL" id="CP019471">
    <property type="protein sequence ID" value="UQC74392.1"/>
    <property type="molecule type" value="Genomic_DNA"/>
</dbReference>
<reference evidence="2" key="1">
    <citation type="journal article" date="2021" name="Mol. Plant Microbe Interact.">
        <title>Complete Genome Sequence of the Plant-Pathogenic Fungus Colletotrichum lupini.</title>
        <authorList>
            <person name="Baroncelli R."/>
            <person name="Pensec F."/>
            <person name="Da Lio D."/>
            <person name="Boufleur T."/>
            <person name="Vicente I."/>
            <person name="Sarrocco S."/>
            <person name="Picot A."/>
            <person name="Baraldi E."/>
            <person name="Sukno S."/>
            <person name="Thon M."/>
            <person name="Le Floch G."/>
        </authorList>
    </citation>
    <scope>NUCLEOTIDE SEQUENCE</scope>
    <source>
        <strain evidence="2">IMI 504893</strain>
    </source>
</reference>
<evidence type="ECO:0008006" key="4">
    <source>
        <dbReference type="Google" id="ProtNLM"/>
    </source>
</evidence>
<keyword evidence="1" id="KW-1133">Transmembrane helix</keyword>
<accession>A0A9Q8W9B7</accession>
<dbReference type="GeneID" id="73335095"/>
<keyword evidence="1" id="KW-0812">Transmembrane</keyword>
<gene>
    <name evidence="2" type="ORF">CLUP02_01042</name>
</gene>